<accession>A0A2K3MLE5</accession>
<proteinExistence type="predicted"/>
<evidence type="ECO:0000313" key="1">
    <source>
        <dbReference type="EMBL" id="PNX91584.1"/>
    </source>
</evidence>
<dbReference type="EMBL" id="ASHM01066717">
    <property type="protein sequence ID" value="PNX91584.1"/>
    <property type="molecule type" value="Genomic_DNA"/>
</dbReference>
<feature type="non-terminal residue" evidence="1">
    <location>
        <position position="1"/>
    </location>
</feature>
<dbReference type="Proteomes" id="UP000236291">
    <property type="component" value="Unassembled WGS sequence"/>
</dbReference>
<gene>
    <name evidence="1" type="ORF">L195_g047715</name>
</gene>
<evidence type="ECO:0000313" key="2">
    <source>
        <dbReference type="Proteomes" id="UP000236291"/>
    </source>
</evidence>
<name>A0A2K3MLE5_TRIPR</name>
<reference evidence="1 2" key="2">
    <citation type="journal article" date="2017" name="Front. Plant Sci.">
        <title>Gene Classification and Mining of Molecular Markers Useful in Red Clover (Trifolium pratense) Breeding.</title>
        <authorList>
            <person name="Istvanek J."/>
            <person name="Dluhosova J."/>
            <person name="Dluhos P."/>
            <person name="Patkova L."/>
            <person name="Nedelnik J."/>
            <person name="Repkova J."/>
        </authorList>
    </citation>
    <scope>NUCLEOTIDE SEQUENCE [LARGE SCALE GENOMIC DNA]</scope>
    <source>
        <strain evidence="2">cv. Tatra</strain>
        <tissue evidence="1">Young leaves</tissue>
    </source>
</reference>
<organism evidence="1 2">
    <name type="scientific">Trifolium pratense</name>
    <name type="common">Red clover</name>
    <dbReference type="NCBI Taxonomy" id="57577"/>
    <lineage>
        <taxon>Eukaryota</taxon>
        <taxon>Viridiplantae</taxon>
        <taxon>Streptophyta</taxon>
        <taxon>Embryophyta</taxon>
        <taxon>Tracheophyta</taxon>
        <taxon>Spermatophyta</taxon>
        <taxon>Magnoliopsida</taxon>
        <taxon>eudicotyledons</taxon>
        <taxon>Gunneridae</taxon>
        <taxon>Pentapetalae</taxon>
        <taxon>rosids</taxon>
        <taxon>fabids</taxon>
        <taxon>Fabales</taxon>
        <taxon>Fabaceae</taxon>
        <taxon>Papilionoideae</taxon>
        <taxon>50 kb inversion clade</taxon>
        <taxon>NPAAA clade</taxon>
        <taxon>Hologalegina</taxon>
        <taxon>IRL clade</taxon>
        <taxon>Trifolieae</taxon>
        <taxon>Trifolium</taxon>
    </lineage>
</organism>
<sequence length="57" mass="6443">GNCWKQHAGCLEHLETILDSPLVNEKAHIVFFFGYQNSLNQDAQLDGKLKDQKKSNA</sequence>
<dbReference type="AlphaFoldDB" id="A0A2K3MLE5"/>
<comment type="caution">
    <text evidence="1">The sequence shown here is derived from an EMBL/GenBank/DDBJ whole genome shotgun (WGS) entry which is preliminary data.</text>
</comment>
<protein>
    <submittedName>
        <fullName evidence="1">Uncharacterized protein</fullName>
    </submittedName>
</protein>
<reference evidence="1 2" key="1">
    <citation type="journal article" date="2014" name="Am. J. Bot.">
        <title>Genome assembly and annotation for red clover (Trifolium pratense; Fabaceae).</title>
        <authorList>
            <person name="Istvanek J."/>
            <person name="Jaros M."/>
            <person name="Krenek A."/>
            <person name="Repkova J."/>
        </authorList>
    </citation>
    <scope>NUCLEOTIDE SEQUENCE [LARGE SCALE GENOMIC DNA]</scope>
    <source>
        <strain evidence="2">cv. Tatra</strain>
        <tissue evidence="1">Young leaves</tissue>
    </source>
</reference>